<feature type="domain" description="Protein kinase" evidence="6">
    <location>
        <begin position="20"/>
        <end position="278"/>
    </location>
</feature>
<dbReference type="Gene3D" id="3.30.200.20">
    <property type="entry name" value="Phosphorylase Kinase, domain 1"/>
    <property type="match status" value="1"/>
</dbReference>
<keyword evidence="4" id="KW-0418">Kinase</keyword>
<dbReference type="InterPro" id="IPR008271">
    <property type="entry name" value="Ser/Thr_kinase_AS"/>
</dbReference>
<dbReference type="PROSITE" id="PS00108">
    <property type="entry name" value="PROTEIN_KINASE_ST"/>
    <property type="match status" value="1"/>
</dbReference>
<dbReference type="OrthoDB" id="2502876at2759"/>
<dbReference type="Gene3D" id="1.10.510.10">
    <property type="entry name" value="Transferase(Phosphotransferase) domain 1"/>
    <property type="match status" value="1"/>
</dbReference>
<evidence type="ECO:0000256" key="4">
    <source>
        <dbReference type="ARBA" id="ARBA00022777"/>
    </source>
</evidence>
<evidence type="ECO:0000259" key="6">
    <source>
        <dbReference type="PROSITE" id="PS50011"/>
    </source>
</evidence>
<dbReference type="SUPFAM" id="SSF56112">
    <property type="entry name" value="Protein kinase-like (PK-like)"/>
    <property type="match status" value="1"/>
</dbReference>
<dbReference type="InterPro" id="IPR045270">
    <property type="entry name" value="STKc_AGC"/>
</dbReference>
<dbReference type="GO" id="GO:0004674">
    <property type="term" value="F:protein serine/threonine kinase activity"/>
    <property type="evidence" value="ECO:0007669"/>
    <property type="project" value="UniProtKB-KW"/>
</dbReference>
<protein>
    <recommendedName>
        <fullName evidence="6">Protein kinase domain-containing protein</fullName>
    </recommendedName>
</protein>
<keyword evidence="2" id="KW-0808">Transferase</keyword>
<dbReference type="AlphaFoldDB" id="A0A9P6NAU4"/>
<evidence type="ECO:0000313" key="7">
    <source>
        <dbReference type="EMBL" id="KAG0142769.1"/>
    </source>
</evidence>
<dbReference type="InterPro" id="IPR000719">
    <property type="entry name" value="Prot_kinase_dom"/>
</dbReference>
<keyword evidence="3" id="KW-0547">Nucleotide-binding</keyword>
<dbReference type="EMBL" id="MU167338">
    <property type="protein sequence ID" value="KAG0142769.1"/>
    <property type="molecule type" value="Genomic_DNA"/>
</dbReference>
<dbReference type="GO" id="GO:0005524">
    <property type="term" value="F:ATP binding"/>
    <property type="evidence" value="ECO:0007669"/>
    <property type="project" value="UniProtKB-KW"/>
</dbReference>
<dbReference type="InterPro" id="IPR011009">
    <property type="entry name" value="Kinase-like_dom_sf"/>
</dbReference>
<evidence type="ECO:0000256" key="2">
    <source>
        <dbReference type="ARBA" id="ARBA00022679"/>
    </source>
</evidence>
<evidence type="ECO:0000313" key="8">
    <source>
        <dbReference type="Proteomes" id="UP000886653"/>
    </source>
</evidence>
<dbReference type="FunFam" id="1.10.510.10:FF:000551">
    <property type="entry name" value="Non-specific serine/threonine protein kinase"/>
    <property type="match status" value="1"/>
</dbReference>
<name>A0A9P6NAU4_9BASI</name>
<dbReference type="PANTHER" id="PTHR24351">
    <property type="entry name" value="RIBOSOMAL PROTEIN S6 KINASE"/>
    <property type="match status" value="1"/>
</dbReference>
<dbReference type="SMART" id="SM00220">
    <property type="entry name" value="S_TKc"/>
    <property type="match status" value="1"/>
</dbReference>
<organism evidence="7 8">
    <name type="scientific">Cronartium quercuum f. sp. fusiforme G11</name>
    <dbReference type="NCBI Taxonomy" id="708437"/>
    <lineage>
        <taxon>Eukaryota</taxon>
        <taxon>Fungi</taxon>
        <taxon>Dikarya</taxon>
        <taxon>Basidiomycota</taxon>
        <taxon>Pucciniomycotina</taxon>
        <taxon>Pucciniomycetes</taxon>
        <taxon>Pucciniales</taxon>
        <taxon>Coleosporiaceae</taxon>
        <taxon>Cronartium</taxon>
    </lineage>
</organism>
<gene>
    <name evidence="7" type="ORF">CROQUDRAFT_673346</name>
</gene>
<keyword evidence="1" id="KW-0723">Serine/threonine-protein kinase</keyword>
<comment type="caution">
    <text evidence="7">The sequence shown here is derived from an EMBL/GenBank/DDBJ whole genome shotgun (WGS) entry which is preliminary data.</text>
</comment>
<evidence type="ECO:0000256" key="5">
    <source>
        <dbReference type="ARBA" id="ARBA00022840"/>
    </source>
</evidence>
<evidence type="ECO:0000256" key="1">
    <source>
        <dbReference type="ARBA" id="ARBA00022527"/>
    </source>
</evidence>
<keyword evidence="5" id="KW-0067">ATP-binding</keyword>
<keyword evidence="8" id="KW-1185">Reference proteome</keyword>
<dbReference type="Pfam" id="PF00069">
    <property type="entry name" value="Pkinase"/>
    <property type="match status" value="1"/>
</dbReference>
<dbReference type="Proteomes" id="UP000886653">
    <property type="component" value="Unassembled WGS sequence"/>
</dbReference>
<sequence length="293" mass="33388">MTSSTLSVTNSSKSTKISDYQLIEQLGLGGCGAVWLGKSKSTSQIYAVKVIEKEHLWKSAARMTLLKEAKIMKNLKGKPRLLQLHESFHNPKYAFMVLDLAVYGDLYYWLDQVGSMKYEEVSYYLVQISAALNSLHESKIIYRDLKPDNVLLDDKGHVKLADFGLSKDVSETYERTSSFCGTFTYLAPEVHSQFAAYNYAIDWYSLGIMTHELLTGDVPFPKNVQQSRPDLVKAIVQGNLSLDPRLKPKARSFIVWLTSLHPNDRPENMDELKTHPWIAKAPWDEILSEKQKY</sequence>
<dbReference type="CDD" id="cd05123">
    <property type="entry name" value="STKc_AGC"/>
    <property type="match status" value="1"/>
</dbReference>
<evidence type="ECO:0000256" key="3">
    <source>
        <dbReference type="ARBA" id="ARBA00022741"/>
    </source>
</evidence>
<proteinExistence type="predicted"/>
<reference evidence="7" key="1">
    <citation type="submission" date="2013-11" db="EMBL/GenBank/DDBJ databases">
        <title>Genome sequence of the fusiform rust pathogen reveals effectors for host alternation and coevolution with pine.</title>
        <authorList>
            <consortium name="DOE Joint Genome Institute"/>
            <person name="Smith K."/>
            <person name="Pendleton A."/>
            <person name="Kubisiak T."/>
            <person name="Anderson C."/>
            <person name="Salamov A."/>
            <person name="Aerts A."/>
            <person name="Riley R."/>
            <person name="Clum A."/>
            <person name="Lindquist E."/>
            <person name="Ence D."/>
            <person name="Campbell M."/>
            <person name="Kronenberg Z."/>
            <person name="Feau N."/>
            <person name="Dhillon B."/>
            <person name="Hamelin R."/>
            <person name="Burleigh J."/>
            <person name="Smith J."/>
            <person name="Yandell M."/>
            <person name="Nelson C."/>
            <person name="Grigoriev I."/>
            <person name="Davis J."/>
        </authorList>
    </citation>
    <scope>NUCLEOTIDE SEQUENCE</scope>
    <source>
        <strain evidence="7">G11</strain>
    </source>
</reference>
<accession>A0A9P6NAU4</accession>
<dbReference type="PROSITE" id="PS50011">
    <property type="entry name" value="PROTEIN_KINASE_DOM"/>
    <property type="match status" value="1"/>
</dbReference>